<organism evidence="12 13">
    <name type="scientific">Heterorhabditis bacteriophora</name>
    <name type="common">Entomopathogenic nematode worm</name>
    <dbReference type="NCBI Taxonomy" id="37862"/>
    <lineage>
        <taxon>Eukaryota</taxon>
        <taxon>Metazoa</taxon>
        <taxon>Ecdysozoa</taxon>
        <taxon>Nematoda</taxon>
        <taxon>Chromadorea</taxon>
        <taxon>Rhabditida</taxon>
        <taxon>Rhabditina</taxon>
        <taxon>Rhabditomorpha</taxon>
        <taxon>Strongyloidea</taxon>
        <taxon>Heterorhabditidae</taxon>
        <taxon>Heterorhabditis</taxon>
    </lineage>
</organism>
<evidence type="ECO:0000313" key="12">
    <source>
        <dbReference type="Proteomes" id="UP000095283"/>
    </source>
</evidence>
<dbReference type="AlphaFoldDB" id="A0A1I7WKN9"/>
<reference evidence="13" key="1">
    <citation type="submission" date="2016-11" db="UniProtKB">
        <authorList>
            <consortium name="WormBaseParasite"/>
        </authorList>
    </citation>
    <scope>IDENTIFICATION</scope>
</reference>
<dbReference type="WBParaSite" id="Hba_05620">
    <property type="protein sequence ID" value="Hba_05620"/>
    <property type="gene ID" value="Hba_05620"/>
</dbReference>
<comment type="similarity">
    <text evidence="2">Belongs to the ATPase A chain family.</text>
</comment>
<keyword evidence="10" id="KW-0066">ATP synthesis</keyword>
<evidence type="ECO:0000313" key="13">
    <source>
        <dbReference type="WBParaSite" id="Hba_05620"/>
    </source>
</evidence>
<evidence type="ECO:0000256" key="3">
    <source>
        <dbReference type="ARBA" id="ARBA00022448"/>
    </source>
</evidence>
<comment type="subcellular location">
    <subcellularLocation>
        <location evidence="1">Membrane</location>
        <topology evidence="1">Multi-pass membrane protein</topology>
    </subcellularLocation>
</comment>
<keyword evidence="9 11" id="KW-0472">Membrane</keyword>
<dbReference type="InterPro" id="IPR035908">
    <property type="entry name" value="F0_ATP_A_sf"/>
</dbReference>
<feature type="transmembrane region" description="Helical" evidence="11">
    <location>
        <begin position="108"/>
        <end position="125"/>
    </location>
</feature>
<feature type="transmembrane region" description="Helical" evidence="11">
    <location>
        <begin position="82"/>
        <end position="102"/>
    </location>
</feature>
<dbReference type="Gene3D" id="1.20.120.220">
    <property type="entry name" value="ATP synthase, F0 complex, subunit A"/>
    <property type="match status" value="1"/>
</dbReference>
<keyword evidence="6" id="KW-0375">Hydrogen ion transport</keyword>
<evidence type="ECO:0000256" key="11">
    <source>
        <dbReference type="SAM" id="Phobius"/>
    </source>
</evidence>
<evidence type="ECO:0000256" key="5">
    <source>
        <dbReference type="ARBA" id="ARBA00022692"/>
    </source>
</evidence>
<accession>A0A1I7WKN9</accession>
<keyword evidence="12" id="KW-1185">Reference proteome</keyword>
<evidence type="ECO:0000256" key="6">
    <source>
        <dbReference type="ARBA" id="ARBA00022781"/>
    </source>
</evidence>
<feature type="transmembrane region" description="Helical" evidence="11">
    <location>
        <begin position="12"/>
        <end position="37"/>
    </location>
</feature>
<sequence length="244" mass="28623">MVEAVYELAEFVLHRGVILSVLIIAFESCVFFIQSYIFSRLVYLYLSDAKLLIWKWVSHILLLHKKCICFKYKSTNESNASLLNLFEVFTCSFLFLFCLFFVLYLTLISVMLLIFLLITIIFILLNKGNKSYRGIFNYFVIQETLGLLFLVFSSNYIQFIILIMKIGVAPFHFWVFSVTNSIFNYGLVWFLTIQKLPLMVVLLQLFASDIVYLFLFGLFICYLQMFMLKGYKNLLIVSSTESFN</sequence>
<dbReference type="GO" id="GO:1902600">
    <property type="term" value="P:proton transmembrane transport"/>
    <property type="evidence" value="ECO:0007669"/>
    <property type="project" value="UniProtKB-KW"/>
</dbReference>
<feature type="transmembrane region" description="Helical" evidence="11">
    <location>
        <begin position="173"/>
        <end position="193"/>
    </location>
</feature>
<feature type="transmembrane region" description="Helical" evidence="11">
    <location>
        <begin position="145"/>
        <end position="167"/>
    </location>
</feature>
<dbReference type="SUPFAM" id="SSF81336">
    <property type="entry name" value="F1F0 ATP synthase subunit A"/>
    <property type="match status" value="1"/>
</dbReference>
<evidence type="ECO:0000256" key="8">
    <source>
        <dbReference type="ARBA" id="ARBA00023065"/>
    </source>
</evidence>
<evidence type="ECO:0000256" key="1">
    <source>
        <dbReference type="ARBA" id="ARBA00004141"/>
    </source>
</evidence>
<name>A0A1I7WKN9_HETBA</name>
<evidence type="ECO:0000256" key="9">
    <source>
        <dbReference type="ARBA" id="ARBA00023136"/>
    </source>
</evidence>
<evidence type="ECO:0000256" key="10">
    <source>
        <dbReference type="ARBA" id="ARBA00023310"/>
    </source>
</evidence>
<keyword evidence="5 11" id="KW-0812">Transmembrane</keyword>
<dbReference type="GO" id="GO:0045259">
    <property type="term" value="C:proton-transporting ATP synthase complex"/>
    <property type="evidence" value="ECO:0007669"/>
    <property type="project" value="UniProtKB-KW"/>
</dbReference>
<feature type="transmembrane region" description="Helical" evidence="11">
    <location>
        <begin position="200"/>
        <end position="225"/>
    </location>
</feature>
<keyword evidence="3" id="KW-0813">Transport</keyword>
<protein>
    <submittedName>
        <fullName evidence="13">NADH dehydrogenase subunit 2</fullName>
    </submittedName>
</protein>
<dbReference type="GO" id="GO:0006754">
    <property type="term" value="P:ATP biosynthetic process"/>
    <property type="evidence" value="ECO:0007669"/>
    <property type="project" value="UniProtKB-KW"/>
</dbReference>
<evidence type="ECO:0000256" key="4">
    <source>
        <dbReference type="ARBA" id="ARBA00022547"/>
    </source>
</evidence>
<dbReference type="Proteomes" id="UP000095283">
    <property type="component" value="Unplaced"/>
</dbReference>
<evidence type="ECO:0000256" key="2">
    <source>
        <dbReference type="ARBA" id="ARBA00006810"/>
    </source>
</evidence>
<keyword evidence="4" id="KW-0138">CF(0)</keyword>
<evidence type="ECO:0000256" key="7">
    <source>
        <dbReference type="ARBA" id="ARBA00022989"/>
    </source>
</evidence>
<keyword evidence="7 11" id="KW-1133">Transmembrane helix</keyword>
<keyword evidence="8" id="KW-0406">Ion transport</keyword>
<proteinExistence type="inferred from homology"/>